<reference evidence="6" key="2">
    <citation type="journal article" date="2021" name="Genome Biol. Evol.">
        <title>Developing a high-quality reference genome for a parasitic bivalve with doubly uniparental inheritance (Bivalvia: Unionida).</title>
        <authorList>
            <person name="Smith C.H."/>
        </authorList>
    </citation>
    <scope>NUCLEOTIDE SEQUENCE</scope>
    <source>
        <strain evidence="6">CHS0354</strain>
        <tissue evidence="6">Mantle</tissue>
    </source>
</reference>
<feature type="repeat" description="LDL-receptor class B" evidence="3">
    <location>
        <begin position="298"/>
        <end position="340"/>
    </location>
</feature>
<dbReference type="SMART" id="SM00063">
    <property type="entry name" value="FRI"/>
    <property type="match status" value="1"/>
</dbReference>
<feature type="signal peptide" evidence="4">
    <location>
        <begin position="1"/>
        <end position="22"/>
    </location>
</feature>
<dbReference type="PANTHER" id="PTHR46513">
    <property type="entry name" value="VITELLOGENIN RECEPTOR-LIKE PROTEIN-RELATED-RELATED"/>
    <property type="match status" value="1"/>
</dbReference>
<protein>
    <recommendedName>
        <fullName evidence="5">FZ domain-containing protein</fullName>
    </recommendedName>
</protein>
<dbReference type="SUPFAM" id="SSF63501">
    <property type="entry name" value="Frizzled cysteine-rich domain"/>
    <property type="match status" value="1"/>
</dbReference>
<feature type="repeat" description="LDL-receptor class B" evidence="3">
    <location>
        <begin position="396"/>
        <end position="439"/>
    </location>
</feature>
<keyword evidence="4" id="KW-0732">Signal</keyword>
<dbReference type="PANTHER" id="PTHR46513:SF13">
    <property type="entry name" value="EGF-LIKE DOMAIN-CONTAINING PROTEIN"/>
    <property type="match status" value="1"/>
</dbReference>
<dbReference type="InterPro" id="IPR050778">
    <property type="entry name" value="Cueball_EGF_LRP_Nidogen"/>
</dbReference>
<evidence type="ECO:0000256" key="2">
    <source>
        <dbReference type="PROSITE-ProRule" id="PRU00090"/>
    </source>
</evidence>
<evidence type="ECO:0000256" key="3">
    <source>
        <dbReference type="PROSITE-ProRule" id="PRU00461"/>
    </source>
</evidence>
<evidence type="ECO:0000313" key="6">
    <source>
        <dbReference type="EMBL" id="KAK3611796.1"/>
    </source>
</evidence>
<dbReference type="InterPro" id="IPR000033">
    <property type="entry name" value="LDLR_classB_rpt"/>
</dbReference>
<accession>A0AAE0TJZ6</accession>
<dbReference type="PROSITE" id="PS51120">
    <property type="entry name" value="LDLRB"/>
    <property type="match status" value="2"/>
</dbReference>
<comment type="caution">
    <text evidence="6">The sequence shown here is derived from an EMBL/GenBank/DDBJ whole genome shotgun (WGS) entry which is preliminary data.</text>
</comment>
<dbReference type="Pfam" id="PF01392">
    <property type="entry name" value="Fz"/>
    <property type="match status" value="1"/>
</dbReference>
<name>A0AAE0TJZ6_9BIVA</name>
<feature type="disulfide bond" evidence="2">
    <location>
        <begin position="44"/>
        <end position="90"/>
    </location>
</feature>
<feature type="disulfide bond" evidence="2">
    <location>
        <begin position="36"/>
        <end position="97"/>
    </location>
</feature>
<dbReference type="Pfam" id="PF00058">
    <property type="entry name" value="Ldl_recept_b"/>
    <property type="match status" value="1"/>
</dbReference>
<feature type="chain" id="PRO_5041983440" description="FZ domain-containing protein" evidence="4">
    <location>
        <begin position="23"/>
        <end position="554"/>
    </location>
</feature>
<reference evidence="6" key="1">
    <citation type="journal article" date="2021" name="Genome Biol. Evol.">
        <title>A High-Quality Reference Genome for a Parasitic Bivalve with Doubly Uniparental Inheritance (Bivalvia: Unionida).</title>
        <authorList>
            <person name="Smith C.H."/>
        </authorList>
    </citation>
    <scope>NUCLEOTIDE SEQUENCE</scope>
    <source>
        <strain evidence="6">CHS0354</strain>
    </source>
</reference>
<dbReference type="SUPFAM" id="SSF63825">
    <property type="entry name" value="YWTD domain"/>
    <property type="match status" value="1"/>
</dbReference>
<dbReference type="EMBL" id="JAEAOA010000869">
    <property type="protein sequence ID" value="KAK3611796.1"/>
    <property type="molecule type" value="Genomic_DNA"/>
</dbReference>
<dbReference type="SMART" id="SM00135">
    <property type="entry name" value="LY"/>
    <property type="match status" value="4"/>
</dbReference>
<dbReference type="PROSITE" id="PS50038">
    <property type="entry name" value="FZ"/>
    <property type="match status" value="1"/>
</dbReference>
<keyword evidence="1 2" id="KW-1015">Disulfide bond</keyword>
<dbReference type="InterPro" id="IPR036790">
    <property type="entry name" value="Frizzled_dom_sf"/>
</dbReference>
<dbReference type="Gene3D" id="1.10.2000.10">
    <property type="entry name" value="Frizzled cysteine-rich domain"/>
    <property type="match status" value="1"/>
</dbReference>
<dbReference type="InterPro" id="IPR020067">
    <property type="entry name" value="Frizzled_dom"/>
</dbReference>
<feature type="disulfide bond" evidence="2">
    <location>
        <begin position="108"/>
        <end position="149"/>
    </location>
</feature>
<evidence type="ECO:0000256" key="4">
    <source>
        <dbReference type="SAM" id="SignalP"/>
    </source>
</evidence>
<feature type="domain" description="FZ" evidence="5">
    <location>
        <begin position="31"/>
        <end position="152"/>
    </location>
</feature>
<reference evidence="6" key="3">
    <citation type="submission" date="2023-05" db="EMBL/GenBank/DDBJ databases">
        <authorList>
            <person name="Smith C.H."/>
        </authorList>
    </citation>
    <scope>NUCLEOTIDE SEQUENCE</scope>
    <source>
        <strain evidence="6">CHS0354</strain>
        <tissue evidence="6">Mantle</tissue>
    </source>
</reference>
<proteinExistence type="predicted"/>
<evidence type="ECO:0000256" key="1">
    <source>
        <dbReference type="ARBA" id="ARBA00023157"/>
    </source>
</evidence>
<feature type="disulfide bond" evidence="2">
    <location>
        <begin position="81"/>
        <end position="119"/>
    </location>
</feature>
<dbReference type="AlphaFoldDB" id="A0AAE0TJZ6"/>
<evidence type="ECO:0000259" key="5">
    <source>
        <dbReference type="PROSITE" id="PS50038"/>
    </source>
</evidence>
<dbReference type="Gene3D" id="2.120.10.30">
    <property type="entry name" value="TolB, C-terminal domain"/>
    <property type="match status" value="1"/>
</dbReference>
<organism evidence="6 7">
    <name type="scientific">Potamilus streckersoni</name>
    <dbReference type="NCBI Taxonomy" id="2493646"/>
    <lineage>
        <taxon>Eukaryota</taxon>
        <taxon>Metazoa</taxon>
        <taxon>Spiralia</taxon>
        <taxon>Lophotrochozoa</taxon>
        <taxon>Mollusca</taxon>
        <taxon>Bivalvia</taxon>
        <taxon>Autobranchia</taxon>
        <taxon>Heteroconchia</taxon>
        <taxon>Palaeoheterodonta</taxon>
        <taxon>Unionida</taxon>
        <taxon>Unionoidea</taxon>
        <taxon>Unionidae</taxon>
        <taxon>Ambleminae</taxon>
        <taxon>Lampsilini</taxon>
        <taxon>Potamilus</taxon>
    </lineage>
</organism>
<feature type="disulfide bond" evidence="2">
    <location>
        <begin position="112"/>
        <end position="136"/>
    </location>
</feature>
<dbReference type="InterPro" id="IPR011042">
    <property type="entry name" value="6-blade_b-propeller_TolB-like"/>
</dbReference>
<keyword evidence="7" id="KW-1185">Reference proteome</keyword>
<gene>
    <name evidence="6" type="ORF">CHS0354_014149</name>
</gene>
<evidence type="ECO:0000313" key="7">
    <source>
        <dbReference type="Proteomes" id="UP001195483"/>
    </source>
</evidence>
<sequence length="554" mass="62743">MEYMRLELVIAVLLCIVSLVMSETFYDGQYDYPKRCVPNRAPICQSMPYNETLFPNMIGNENIDEANAILTQFSPLITYGCSDQLDDFLCLVYIPPCTTTIDYAIPPCRHLCDQVASACVPLMKEFGFSWPDNLNCKRFPETSTSDRLCIQSSRSDNGGETSYSPDIGPVVSEPITKLFRRTTPRTRSVPFEGDTPVEVPKGYPINILFLVTSGHRVQILDVTSYKEIDTINAFSGVAARMSAAVDFHYSKHYIFWASNLEGHIYRGKLELDKLREIRELIRITPGNVEDLVVDWILEVLYWTELYPPQIRTATINGKRVTTVVSDNMVNPKAIAVDPLEGKIFWIDAKGALSSPWNTLESYSLLTGERQLLLNITETLILGCGRPRALAADLIDRRVYWVDARSESMHSVTYDGKDHRLLRKGEYLAEPESIAINGDHVIWTDSVTSSILQVNKRDGSNFMVIKEFESNPPSNLRIFTPEMQPKTGLRYNLKQMKEKWDEVTKNSSEDDLDNGDVYDYDYPSKDTKSKGNGGSPIFPCVNLLLFGLVFPSLYR</sequence>
<dbReference type="Proteomes" id="UP001195483">
    <property type="component" value="Unassembled WGS sequence"/>
</dbReference>